<evidence type="ECO:0000256" key="3">
    <source>
        <dbReference type="ARBA" id="ARBA00022729"/>
    </source>
</evidence>
<dbReference type="PANTHER" id="PTHR37423">
    <property type="entry name" value="SOLUBLE LYTIC MUREIN TRANSGLYCOSYLASE-RELATED"/>
    <property type="match status" value="1"/>
</dbReference>
<dbReference type="SUPFAM" id="SSF53955">
    <property type="entry name" value="Lysozyme-like"/>
    <property type="match status" value="1"/>
</dbReference>
<evidence type="ECO:0000313" key="6">
    <source>
        <dbReference type="Proteomes" id="UP000321389"/>
    </source>
</evidence>
<dbReference type="Gene3D" id="1.10.530.10">
    <property type="match status" value="1"/>
</dbReference>
<organism evidence="5 6">
    <name type="scientific">Nitratireductor mangrovi</name>
    <dbReference type="NCBI Taxonomy" id="2599600"/>
    <lineage>
        <taxon>Bacteria</taxon>
        <taxon>Pseudomonadati</taxon>
        <taxon>Pseudomonadota</taxon>
        <taxon>Alphaproteobacteria</taxon>
        <taxon>Hyphomicrobiales</taxon>
        <taxon>Phyllobacteriaceae</taxon>
        <taxon>Nitratireductor</taxon>
    </lineage>
</organism>
<dbReference type="GO" id="GO:0042597">
    <property type="term" value="C:periplasmic space"/>
    <property type="evidence" value="ECO:0007669"/>
    <property type="project" value="InterPro"/>
</dbReference>
<dbReference type="AlphaFoldDB" id="A0A5B8KTL4"/>
<feature type="domain" description="Transglycosylase SLT" evidence="4">
    <location>
        <begin position="543"/>
        <end position="641"/>
    </location>
</feature>
<evidence type="ECO:0000259" key="4">
    <source>
        <dbReference type="Pfam" id="PF01464"/>
    </source>
</evidence>
<dbReference type="Pfam" id="PF01464">
    <property type="entry name" value="SLT"/>
    <property type="match status" value="1"/>
</dbReference>
<protein>
    <submittedName>
        <fullName evidence="5">Lytic transglycosylase domain-containing protein</fullName>
    </submittedName>
</protein>
<dbReference type="KEGG" id="niy:FQ775_00350"/>
<dbReference type="InterPro" id="IPR023346">
    <property type="entry name" value="Lysozyme-like_dom_sf"/>
</dbReference>
<accession>A0A5B8KTL4</accession>
<dbReference type="PANTHER" id="PTHR37423:SF2">
    <property type="entry name" value="MEMBRANE-BOUND LYTIC MUREIN TRANSGLYCOSYLASE C"/>
    <property type="match status" value="1"/>
</dbReference>
<comment type="similarity">
    <text evidence="1">Belongs to the transglycosylase Slt family.</text>
</comment>
<gene>
    <name evidence="5" type="ORF">FQ775_00350</name>
</gene>
<dbReference type="Proteomes" id="UP000321389">
    <property type="component" value="Chromosome"/>
</dbReference>
<keyword evidence="6" id="KW-1185">Reference proteome</keyword>
<comment type="similarity">
    <text evidence="2">Belongs to the virb1 family.</text>
</comment>
<proteinExistence type="inferred from homology"/>
<sequence>MRAQPVMFALLAGLLATPLLLLLPPKADVALPEAGVPLPTWRPAGVVADADGVDDTVTGSVRPVSAADDAALALLKDGLDALSAGNAEMARAARDALPDKSLDRRILTWAIALSGREDLSSSELAAAADDLADWPGAGALKRAAEGALARERPVAADVVDAFAGGEPQTFEGIMLVGRALLELGREDEARAMLSPYWRRQKLDGNEEMAFLSAFAEVLPAEDHRYRAERMLYENRIRSAERVARRAGVDELVAAWGAVIRNRSNAGELLDAVPEAQRGDGYRYARAKYLRRKGEFVEAADVLAAATRAGEAFIDGDAWWTERRVLSRELLDIDEPKLAYQVAAAAVPESPSAIADAAFHAGWYALRMLDDPKAAAGHFERIAAVVSGPISLSRAYYWMGRAVEAGAPGDAEAAYREAAAHGTAFYGQLAAAKLGRDTISASRPEPSEADRARFAGREAVGAIERLERAGHGWRSDILYRDLAAELESPGELALLVAQAEARGDHYLALKIGKAAALRGIDVGALAHPVGAIPATADIGGAGIALAYAVARQESEFNVAAVSGAGARGLLQLLPGTARDMARKAGLDYSASRLTTDAAYNATLGAAFLGEQLDRFDGSYILTFAGYNAGPRRAAEWVERYGDPRGTDIETAVDWIERIPFTETRNYVQRVMENYQVYKMRLTARVDIEHDLVSGR</sequence>
<dbReference type="OrthoDB" id="9815002at2"/>
<dbReference type="CDD" id="cd13401">
    <property type="entry name" value="Slt70-like"/>
    <property type="match status" value="1"/>
</dbReference>
<reference evidence="5" key="1">
    <citation type="submission" date="2020-04" db="EMBL/GenBank/DDBJ databases">
        <title>Nitratireductor sp. nov. isolated from mangrove soil.</title>
        <authorList>
            <person name="Ye Y."/>
        </authorList>
    </citation>
    <scope>NUCLEOTIDE SEQUENCE</scope>
    <source>
        <strain evidence="5">SY7</strain>
    </source>
</reference>
<evidence type="ECO:0000256" key="1">
    <source>
        <dbReference type="ARBA" id="ARBA00007734"/>
    </source>
</evidence>
<dbReference type="RefSeq" id="WP_146297479.1">
    <property type="nucleotide sequence ID" value="NZ_CP042301.2"/>
</dbReference>
<dbReference type="GO" id="GO:0004553">
    <property type="term" value="F:hydrolase activity, hydrolyzing O-glycosyl compounds"/>
    <property type="evidence" value="ECO:0007669"/>
    <property type="project" value="InterPro"/>
</dbReference>
<evidence type="ECO:0000313" key="5">
    <source>
        <dbReference type="EMBL" id="QDY98946.1"/>
    </source>
</evidence>
<name>A0A5B8KTL4_9HYPH</name>
<dbReference type="InterPro" id="IPR008939">
    <property type="entry name" value="Lytic_TGlycosylase_superhlx_U"/>
</dbReference>
<keyword evidence="3" id="KW-0732">Signal</keyword>
<dbReference type="EMBL" id="CP042301">
    <property type="protein sequence ID" value="QDY98946.1"/>
    <property type="molecule type" value="Genomic_DNA"/>
</dbReference>
<evidence type="ECO:0000256" key="2">
    <source>
        <dbReference type="ARBA" id="ARBA00009387"/>
    </source>
</evidence>
<dbReference type="Gene3D" id="1.25.20.10">
    <property type="entry name" value="Bacterial muramidases"/>
    <property type="match status" value="1"/>
</dbReference>
<dbReference type="InterPro" id="IPR008258">
    <property type="entry name" value="Transglycosylase_SLT_dom_1"/>
</dbReference>
<dbReference type="SUPFAM" id="SSF48435">
    <property type="entry name" value="Bacterial muramidases"/>
    <property type="match status" value="1"/>
</dbReference>